<name>A0A377JWX7_9HELI</name>
<evidence type="ECO:0000313" key="5">
    <source>
        <dbReference type="Proteomes" id="UP000255103"/>
    </source>
</evidence>
<feature type="compositionally biased region" description="Basic and acidic residues" evidence="1">
    <location>
        <begin position="166"/>
        <end position="186"/>
    </location>
</feature>
<reference evidence="3 5" key="1">
    <citation type="submission" date="2018-06" db="EMBL/GenBank/DDBJ databases">
        <authorList>
            <consortium name="Pathogen Informatics"/>
            <person name="Doyle S."/>
        </authorList>
    </citation>
    <scope>NUCLEOTIDE SEQUENCE [LARGE SCALE GENOMIC DNA]</scope>
    <source>
        <strain evidence="3 5">NCTC12219</strain>
    </source>
</reference>
<accession>A0A377JWX7</accession>
<feature type="region of interest" description="Disordered" evidence="1">
    <location>
        <begin position="164"/>
        <end position="199"/>
    </location>
</feature>
<dbReference type="AlphaFoldDB" id="A0A377JWX7"/>
<evidence type="ECO:0000313" key="3">
    <source>
        <dbReference type="EMBL" id="STP14258.1"/>
    </source>
</evidence>
<protein>
    <recommendedName>
        <fullName evidence="6">Coiled-coil domain-containing protein</fullName>
    </recommendedName>
</protein>
<sequence>MDKQEPSPKIQNSPSPDSIEADVQERDTLANELKQCEESIENNFAKSCAESLSADDDELFFADKEAFIKLILQKQNEFLNSELTPKIKRLNELDNQIMQKKTFADIEQAQEAFLQQNPEANIDELMSFYNEDLSPRYKKELDKLNPSDFFTALYELFKQSLGGGKQEAKEQESEDLPQRLEGKPSEAEGVNNTSLMNRF</sequence>
<dbReference type="EMBL" id="UGHX01000004">
    <property type="protein sequence ID" value="STP14349.1"/>
    <property type="molecule type" value="Genomic_DNA"/>
</dbReference>
<dbReference type="EMBL" id="UGHX01000002">
    <property type="protein sequence ID" value="STP14258.1"/>
    <property type="molecule type" value="Genomic_DNA"/>
</dbReference>
<dbReference type="Proteomes" id="UP000255103">
    <property type="component" value="Unassembled WGS sequence"/>
</dbReference>
<dbReference type="RefSeq" id="WP_115721757.1">
    <property type="nucleotide sequence ID" value="NZ_UGHX01000001.1"/>
</dbReference>
<proteinExistence type="predicted"/>
<feature type="compositionally biased region" description="Polar residues" evidence="1">
    <location>
        <begin position="190"/>
        <end position="199"/>
    </location>
</feature>
<evidence type="ECO:0000313" key="2">
    <source>
        <dbReference type="EMBL" id="STP11056.1"/>
    </source>
</evidence>
<evidence type="ECO:0000313" key="4">
    <source>
        <dbReference type="EMBL" id="STP14349.1"/>
    </source>
</evidence>
<organism evidence="3 5">
    <name type="scientific">Helicobacter cinaedi</name>
    <dbReference type="NCBI Taxonomy" id="213"/>
    <lineage>
        <taxon>Bacteria</taxon>
        <taxon>Pseudomonadati</taxon>
        <taxon>Campylobacterota</taxon>
        <taxon>Epsilonproteobacteria</taxon>
        <taxon>Campylobacterales</taxon>
        <taxon>Helicobacteraceae</taxon>
        <taxon>Helicobacter</taxon>
    </lineage>
</organism>
<gene>
    <name evidence="2" type="ORF">NCTC12219_00939</name>
    <name evidence="3" type="ORF">NCTC12219_01805</name>
    <name evidence="4" type="ORF">NCTC12219_01896</name>
</gene>
<evidence type="ECO:0000256" key="1">
    <source>
        <dbReference type="SAM" id="MobiDB-lite"/>
    </source>
</evidence>
<feature type="region of interest" description="Disordered" evidence="1">
    <location>
        <begin position="1"/>
        <end position="23"/>
    </location>
</feature>
<dbReference type="EMBL" id="UGHX01000001">
    <property type="protein sequence ID" value="STP11056.1"/>
    <property type="molecule type" value="Genomic_DNA"/>
</dbReference>
<evidence type="ECO:0008006" key="6">
    <source>
        <dbReference type="Google" id="ProtNLM"/>
    </source>
</evidence>